<keyword evidence="2" id="KW-1185">Reference proteome</keyword>
<accession>E4SH86</accession>
<organism evidence="1 2">
    <name type="scientific">Caldicellulosiruptor kronotskyensis (strain DSM 18902 / VKM B-2412 / 2002)</name>
    <dbReference type="NCBI Taxonomy" id="632348"/>
    <lineage>
        <taxon>Bacteria</taxon>
        <taxon>Bacillati</taxon>
        <taxon>Bacillota</taxon>
        <taxon>Bacillota incertae sedis</taxon>
        <taxon>Caldicellulosiruptorales</taxon>
        <taxon>Caldicellulosiruptoraceae</taxon>
        <taxon>Caldicellulosiruptor</taxon>
    </lineage>
</organism>
<name>E4SH86_CALK2</name>
<sequence>MRKIKKQIEKTRDNVPILASGKADLMFRILKNISTGNFLNSDVF</sequence>
<reference key="1">
    <citation type="submission" date="2010-11" db="EMBL/GenBank/DDBJ databases">
        <title>Complete sequence of Caldicellulosiruptor kronotskyensis 2002.</title>
        <authorList>
            <consortium name="US DOE Joint Genome Institute"/>
            <person name="Lucas S."/>
            <person name="Copeland A."/>
            <person name="Lapidus A."/>
            <person name="Cheng J.-F."/>
            <person name="Bruce D."/>
            <person name="Goodwin L."/>
            <person name="Pitluck S."/>
            <person name="Davenport K."/>
            <person name="Detter J.C."/>
            <person name="Han C."/>
            <person name="Tapia R."/>
            <person name="Land M."/>
            <person name="Hauser L."/>
            <person name="Jeffries C."/>
            <person name="Kyrpides N."/>
            <person name="Ivanova N."/>
            <person name="Mikhailova N."/>
            <person name="Blumer-Schuette S.E."/>
            <person name="Kelly R.M."/>
            <person name="Woyke T."/>
        </authorList>
    </citation>
    <scope>NUCLEOTIDE SEQUENCE</scope>
    <source>
        <strain>2002</strain>
    </source>
</reference>
<dbReference type="HOGENOM" id="CLU_210827_0_0_9"/>
<gene>
    <name evidence="1" type="ordered locus">Calkro_2282</name>
</gene>
<dbReference type="EMBL" id="CP002330">
    <property type="protein sequence ID" value="ADQ47111.1"/>
    <property type="molecule type" value="Genomic_DNA"/>
</dbReference>
<evidence type="ECO:0000313" key="1">
    <source>
        <dbReference type="EMBL" id="ADQ47111.1"/>
    </source>
</evidence>
<reference evidence="1 2" key="2">
    <citation type="journal article" date="2011" name="J. Bacteriol.">
        <title>Complete genome sequences for the anaerobic, extremely thermophilic plant biomass-degrading bacteria Caldicellulosiruptor hydrothermalis, Caldicellulosiruptor kristjanssonii, Caldicellulosiruptor kronotskyensis, Caldicellulosiruptor owensenis, and Caldicellulosiruptor lactoaceticus.</title>
        <authorList>
            <person name="Blumer-Schuette S.E."/>
            <person name="Ozdemir I."/>
            <person name="Mistry D."/>
            <person name="Lucas S."/>
            <person name="Lapidus A."/>
            <person name="Cheng J.F."/>
            <person name="Goodwin L.A."/>
            <person name="Pitluck S."/>
            <person name="Land M.L."/>
            <person name="Hauser L.J."/>
            <person name="Woyke T."/>
            <person name="Mikhailova N."/>
            <person name="Pati A."/>
            <person name="Kyrpides N.C."/>
            <person name="Ivanova N."/>
            <person name="Detter J.C."/>
            <person name="Walston-Davenport K."/>
            <person name="Han S."/>
            <person name="Adams M.W."/>
            <person name="Kelly R.M."/>
        </authorList>
    </citation>
    <scope>NUCLEOTIDE SEQUENCE [LARGE SCALE GENOMIC DNA]</scope>
    <source>
        <strain evidence="2">DSM 18902 / VKM B-2412 / 2002</strain>
    </source>
</reference>
<proteinExistence type="predicted"/>
<evidence type="ECO:0000313" key="2">
    <source>
        <dbReference type="Proteomes" id="UP000006835"/>
    </source>
</evidence>
<dbReference type="AlphaFoldDB" id="E4SH86"/>
<dbReference type="Proteomes" id="UP000006835">
    <property type="component" value="Chromosome"/>
</dbReference>
<protein>
    <submittedName>
        <fullName evidence="1">Uncharacterized protein</fullName>
    </submittedName>
</protein>
<dbReference type="PATRIC" id="fig|632348.3.peg.2401"/>
<dbReference type="KEGG" id="ckn:Calkro_2282"/>